<keyword evidence="3" id="KW-1185">Reference proteome</keyword>
<dbReference type="Proteomes" id="UP000186817">
    <property type="component" value="Unassembled WGS sequence"/>
</dbReference>
<feature type="compositionally biased region" description="Basic and acidic residues" evidence="1">
    <location>
        <begin position="1410"/>
        <end position="1421"/>
    </location>
</feature>
<feature type="region of interest" description="Disordered" evidence="1">
    <location>
        <begin position="1074"/>
        <end position="1144"/>
    </location>
</feature>
<name>A0A1Q9CUM1_SYMMI</name>
<evidence type="ECO:0000313" key="3">
    <source>
        <dbReference type="Proteomes" id="UP000186817"/>
    </source>
</evidence>
<feature type="compositionally biased region" description="Basic and acidic residues" evidence="1">
    <location>
        <begin position="283"/>
        <end position="328"/>
    </location>
</feature>
<organism evidence="2 3">
    <name type="scientific">Symbiodinium microadriaticum</name>
    <name type="common">Dinoflagellate</name>
    <name type="synonym">Zooxanthella microadriatica</name>
    <dbReference type="NCBI Taxonomy" id="2951"/>
    <lineage>
        <taxon>Eukaryota</taxon>
        <taxon>Sar</taxon>
        <taxon>Alveolata</taxon>
        <taxon>Dinophyceae</taxon>
        <taxon>Suessiales</taxon>
        <taxon>Symbiodiniaceae</taxon>
        <taxon>Symbiodinium</taxon>
    </lineage>
</organism>
<reference evidence="2 3" key="1">
    <citation type="submission" date="2016-02" db="EMBL/GenBank/DDBJ databases">
        <title>Genome analysis of coral dinoflagellate symbionts highlights evolutionary adaptations to a symbiotic lifestyle.</title>
        <authorList>
            <person name="Aranda M."/>
            <person name="Li Y."/>
            <person name="Liew Y.J."/>
            <person name="Baumgarten S."/>
            <person name="Simakov O."/>
            <person name="Wilson M."/>
            <person name="Piel J."/>
            <person name="Ashoor H."/>
            <person name="Bougouffa S."/>
            <person name="Bajic V.B."/>
            <person name="Ryu T."/>
            <person name="Ravasi T."/>
            <person name="Bayer T."/>
            <person name="Micklem G."/>
            <person name="Kim H."/>
            <person name="Bhak J."/>
            <person name="Lajeunesse T.C."/>
            <person name="Voolstra C.R."/>
        </authorList>
    </citation>
    <scope>NUCLEOTIDE SEQUENCE [LARGE SCALE GENOMIC DNA]</scope>
    <source>
        <strain evidence="2 3">CCMP2467</strain>
    </source>
</reference>
<feature type="region of interest" description="Disordered" evidence="1">
    <location>
        <begin position="796"/>
        <end position="816"/>
    </location>
</feature>
<feature type="compositionally biased region" description="Basic and acidic residues" evidence="1">
    <location>
        <begin position="1122"/>
        <end position="1131"/>
    </location>
</feature>
<sequence length="1874" mass="210021">MRLSLWLQVTSADEGLHTWSDKQALAARFSYGPSQEEPRLVQSTTRAHGPQRFGQPFDPPAAHEALHLAHEDDTFLVFAPRYCHELYRLALPVGCSVDEALQEVADARTSDASLSFDCLVPVALQPDRSFACLLATPVCRSRNLSCSRRVDGRLFAFHFKGRLNGASILLQVGLGPADPVGLRLAEEEVVEGVMYDIPTGGLITIRPQGEIFEAGSRRRKWCLKLEQWNWKLAYQKNISLQRKDLQESPKCSYSRRLTEVDKKNPRTPLQEKPLQLRQGIVQRQEKKAARKEEKRNKRAEKSARKLDVAMENAGREEERAKLTNFREAEEAEAAQPEAEAEVPDDAAASRKRKLDELEQRKKAVEEESAKKQKEIEDETKRIRAVGEAERRAKEQRAKQTPKVSVPVEKENWFERTVSKEKLLNWLKALCRTLLDKRREPRSSKEYYELNDDLQNRFGIRLIWRARDCKGRSKAMDEWHCYPVGRGRADKQDREGNPYTVLGSLPPSKTMCSVCWNEGHWKNQCKVRELVYELWEPALTVLQPKEKLRKLFPMRNIVIDKNKDEKDQHSRYFPAISFVDYGAISSQIRDANKKFAEAKRKHPDMFPEIEPPAEEQGERSVPYAVSKKMAKPDPVSEDKPEQDATMETRKSALMDMQGSAKQRRSKVLDQAKSSEVVNLEDDSQNAESKKSSGKGKQNIWTEAPSLPPGSGGPSSGTAMEATTSENKESKPNAWYSLEKKGPKPWMHKEPTDLEYPTYHRKTEVYDFLEFKEQLYNVLAYAGPKFTDAFKNLEQLGDDEREKDSGSEEEEEKVKVVEKEEGDDIRILYARMVKAVDQEETNEAPVSSEDLEPITNPFYGRLPSPRFADSEEEVDESESLGVCKGCGSKLELTCEKPCRSDSSKYPRVPDLYPGEDRYLRLQRKLRSEGKPYDRQALDDAAKQESEWIQSHIDAEGEKKKECEVDRVRMVREEFHDLAEWFVMDETDGDDDWCVIEEPDTPEMIRAAQTEERVPEEGLDLIILDSGVLGPIYCGDGNPLSELEMQKSALKLKNEGQSRDEQLEEVLDMLASDLSVSNGGTASSATSSASDIQGGQGEEPVSDDMMLDELKKRTLESTQLESEESAAKKTREGESSEPSSPSRALYPPLFAGRVSQEEDVFHWDEHEDLTAVEGEDVEYEDLMEEEMEDAPKNEQGETPPELRSEALDAMDQEAAVEELNRLSKIGVIEEFVESCAKRSVWTCEKSTTGDFATTDGYAGAAGLWYRKCAVYGQIWQLWVWSRSIPKVATAYFTKKAVDMFKMYRVLEVSGIWQRKQHGSKATARVTFAGRKLDLEGRKSEQRKKRVPWMMMNGSLPKRRVQRTEVVPSDVLGAVKEYAQGCVVKETDELRTVDEQPSKEGESDGVEPGTPDSTEERTEGERKDLRGLTLSLGGTWLADRTAFLPEADDAAQPLAAPAEDSRQLRYSYKARVWVGADLFPAGCGGWLDVVLHNGMLDVAELVTVLTDTVDAATGVAVFPSFRGYVRFPTFASLLVVPDWPTAGVPVLIHLLGDTPRTFAVFSPAVTSHTGVLNCAGVTSQWGYRVYIRDLPWPIPEQGTVPVEPGDLLTISPPGHYHIPGLSLSDILQWTYGRAQTADPPGLGRWDMVAPDMHPVAEATLYALDLRPVLLPLAVMHVLGDRIDVASPHDRLAASSSGAVSRDAGQLTLLPLSSCLLLSAMPVVPKDFSVQDLAVSDARPCLLRSNFKGSVPSDTAVPPPKDGHTLEEFGWKTLEDWLDNDLTPVLHFSVEVYTDGSAFGTTDGYVPDRGHLGNELSDSLPKLARLLATHPLADWAWLAAQPAPDLPTLFAFEASASCVQRSLPAPRPPPTMGSLARRV</sequence>
<feature type="compositionally biased region" description="Basic and acidic residues" evidence="1">
    <location>
        <begin position="736"/>
        <end position="748"/>
    </location>
</feature>
<feature type="region of interest" description="Disordered" evidence="1">
    <location>
        <begin position="836"/>
        <end position="863"/>
    </location>
</feature>
<accession>A0A1Q9CUM1</accession>
<evidence type="ECO:0000256" key="1">
    <source>
        <dbReference type="SAM" id="MobiDB-lite"/>
    </source>
</evidence>
<feature type="region of interest" description="Disordered" evidence="1">
    <location>
        <begin position="1383"/>
        <end position="1421"/>
    </location>
</feature>
<feature type="region of interest" description="Disordered" evidence="1">
    <location>
        <begin position="281"/>
        <end position="354"/>
    </location>
</feature>
<gene>
    <name evidence="2" type="ORF">AK812_SmicGene32242</name>
</gene>
<evidence type="ECO:0000313" key="2">
    <source>
        <dbReference type="EMBL" id="OLP86623.1"/>
    </source>
</evidence>
<feature type="region of interest" description="Disordered" evidence="1">
    <location>
        <begin position="597"/>
        <end position="748"/>
    </location>
</feature>
<proteinExistence type="predicted"/>
<protein>
    <submittedName>
        <fullName evidence="2">Uncharacterized protein</fullName>
    </submittedName>
</protein>
<comment type="caution">
    <text evidence="2">The sequence shown here is derived from an EMBL/GenBank/DDBJ whole genome shotgun (WGS) entry which is preliminary data.</text>
</comment>
<feature type="compositionally biased region" description="Low complexity" evidence="1">
    <location>
        <begin position="1078"/>
        <end position="1087"/>
    </location>
</feature>
<feature type="compositionally biased region" description="Basic and acidic residues" evidence="1">
    <location>
        <begin position="1383"/>
        <end position="1398"/>
    </location>
</feature>
<dbReference type="EMBL" id="LSRX01000907">
    <property type="protein sequence ID" value="OLP86623.1"/>
    <property type="molecule type" value="Genomic_DNA"/>
</dbReference>
<feature type="compositionally biased region" description="Basic and acidic residues" evidence="1">
    <location>
        <begin position="629"/>
        <end position="651"/>
    </location>
</feature>
<dbReference type="OrthoDB" id="10373838at2759"/>
<feature type="region of interest" description="Disordered" evidence="1">
    <location>
        <begin position="359"/>
        <end position="378"/>
    </location>
</feature>